<dbReference type="Proteomes" id="UP001166251">
    <property type="component" value="Unassembled WGS sequence"/>
</dbReference>
<dbReference type="InterPro" id="IPR036412">
    <property type="entry name" value="HAD-like_sf"/>
</dbReference>
<dbReference type="EMBL" id="JAHZSS010000030">
    <property type="protein sequence ID" value="MBW8192835.1"/>
    <property type="molecule type" value="Genomic_DNA"/>
</dbReference>
<evidence type="ECO:0000256" key="1">
    <source>
        <dbReference type="ARBA" id="ARBA00022723"/>
    </source>
</evidence>
<dbReference type="Gene3D" id="3.40.50.1000">
    <property type="entry name" value="HAD superfamily/HAD-like"/>
    <property type="match status" value="1"/>
</dbReference>
<evidence type="ECO:0000256" key="3">
    <source>
        <dbReference type="ARBA" id="ARBA00022842"/>
    </source>
</evidence>
<dbReference type="Pfam" id="PF13419">
    <property type="entry name" value="HAD_2"/>
    <property type="match status" value="1"/>
</dbReference>
<accession>A0ABS7EKK3</accession>
<name>A0ABS7EKK3_9GAMM</name>
<keyword evidence="2 4" id="KW-0378">Hydrolase</keyword>
<comment type="caution">
    <text evidence="4">The sequence shown here is derived from an EMBL/GenBank/DDBJ whole genome shotgun (WGS) entry which is preliminary data.</text>
</comment>
<evidence type="ECO:0000313" key="5">
    <source>
        <dbReference type="Proteomes" id="UP001166251"/>
    </source>
</evidence>
<dbReference type="PANTHER" id="PTHR46470">
    <property type="entry name" value="N-ACYLNEURAMINATE-9-PHOSPHATASE"/>
    <property type="match status" value="1"/>
</dbReference>
<reference evidence="4" key="1">
    <citation type="submission" date="2021-07" db="EMBL/GenBank/DDBJ databases">
        <title>Neiella marina sp. nov., isolated from the intestinal content of sea cucumber Apostichopus japonicus.</title>
        <authorList>
            <person name="Bai X."/>
        </authorList>
    </citation>
    <scope>NUCLEOTIDE SEQUENCE</scope>
    <source>
        <strain evidence="4">126</strain>
    </source>
</reference>
<sequence>MKPVLLFDWGDTLMVDLPGMSGKMCDWPRIEVIEGAAQTLAELASSYDIYIASGAEQSSAEDIRLVFERANLAQYIQGYFCSAALGLKKGTPAFLLRLLMSINRPPMAVTMVGDSLERDMLPALALGMKAIWFRRNSTQTPPAPIQTIDALPQLLALA</sequence>
<protein>
    <submittedName>
        <fullName evidence="4">HAD family hydrolase</fullName>
    </submittedName>
</protein>
<dbReference type="InterPro" id="IPR051400">
    <property type="entry name" value="HAD-like_hydrolase"/>
</dbReference>
<dbReference type="InterPro" id="IPR041492">
    <property type="entry name" value="HAD_2"/>
</dbReference>
<organism evidence="4 5">
    <name type="scientific">Neiella holothuriorum</name>
    <dbReference type="NCBI Taxonomy" id="2870530"/>
    <lineage>
        <taxon>Bacteria</taxon>
        <taxon>Pseudomonadati</taxon>
        <taxon>Pseudomonadota</taxon>
        <taxon>Gammaproteobacteria</taxon>
        <taxon>Alteromonadales</taxon>
        <taxon>Echinimonadaceae</taxon>
        <taxon>Neiella</taxon>
    </lineage>
</organism>
<evidence type="ECO:0000313" key="4">
    <source>
        <dbReference type="EMBL" id="MBW8192835.1"/>
    </source>
</evidence>
<keyword evidence="3" id="KW-0460">Magnesium</keyword>
<dbReference type="InterPro" id="IPR023214">
    <property type="entry name" value="HAD_sf"/>
</dbReference>
<dbReference type="GO" id="GO:0016787">
    <property type="term" value="F:hydrolase activity"/>
    <property type="evidence" value="ECO:0007669"/>
    <property type="project" value="UniProtKB-KW"/>
</dbReference>
<keyword evidence="1" id="KW-0479">Metal-binding</keyword>
<dbReference type="SUPFAM" id="SSF56784">
    <property type="entry name" value="HAD-like"/>
    <property type="match status" value="1"/>
</dbReference>
<keyword evidence="5" id="KW-1185">Reference proteome</keyword>
<evidence type="ECO:0000256" key="2">
    <source>
        <dbReference type="ARBA" id="ARBA00022801"/>
    </source>
</evidence>
<gene>
    <name evidence="4" type="ORF">K0504_17490</name>
</gene>
<proteinExistence type="predicted"/>
<dbReference type="PANTHER" id="PTHR46470:SF2">
    <property type="entry name" value="GLYCERALDEHYDE 3-PHOSPHATE PHOSPHATASE"/>
    <property type="match status" value="1"/>
</dbReference>
<dbReference type="RefSeq" id="WP_220105457.1">
    <property type="nucleotide sequence ID" value="NZ_JAHZSS010000030.1"/>
</dbReference>